<evidence type="ECO:0000313" key="2">
    <source>
        <dbReference type="EMBL" id="KAF9509841.1"/>
    </source>
</evidence>
<name>A0A9P6DPB0_9AGAM</name>
<dbReference type="EMBL" id="MU129027">
    <property type="protein sequence ID" value="KAF9509841.1"/>
    <property type="molecule type" value="Genomic_DNA"/>
</dbReference>
<dbReference type="Proteomes" id="UP000886523">
    <property type="component" value="Unassembled WGS sequence"/>
</dbReference>
<reference evidence="2" key="1">
    <citation type="journal article" date="2020" name="Nat. Commun.">
        <title>Large-scale genome sequencing of mycorrhizal fungi provides insights into the early evolution of symbiotic traits.</title>
        <authorList>
            <person name="Miyauchi S."/>
            <person name="Kiss E."/>
            <person name="Kuo A."/>
            <person name="Drula E."/>
            <person name="Kohler A."/>
            <person name="Sanchez-Garcia M."/>
            <person name="Morin E."/>
            <person name="Andreopoulos B."/>
            <person name="Barry K.W."/>
            <person name="Bonito G."/>
            <person name="Buee M."/>
            <person name="Carver A."/>
            <person name="Chen C."/>
            <person name="Cichocki N."/>
            <person name="Clum A."/>
            <person name="Culley D."/>
            <person name="Crous P.W."/>
            <person name="Fauchery L."/>
            <person name="Girlanda M."/>
            <person name="Hayes R.D."/>
            <person name="Keri Z."/>
            <person name="LaButti K."/>
            <person name="Lipzen A."/>
            <person name="Lombard V."/>
            <person name="Magnuson J."/>
            <person name="Maillard F."/>
            <person name="Murat C."/>
            <person name="Nolan M."/>
            <person name="Ohm R.A."/>
            <person name="Pangilinan J."/>
            <person name="Pereira M.F."/>
            <person name="Perotto S."/>
            <person name="Peter M."/>
            <person name="Pfister S."/>
            <person name="Riley R."/>
            <person name="Sitrit Y."/>
            <person name="Stielow J.B."/>
            <person name="Szollosi G."/>
            <person name="Zifcakova L."/>
            <person name="Stursova M."/>
            <person name="Spatafora J.W."/>
            <person name="Tedersoo L."/>
            <person name="Vaario L.M."/>
            <person name="Yamada A."/>
            <person name="Yan M."/>
            <person name="Wang P."/>
            <person name="Xu J."/>
            <person name="Bruns T."/>
            <person name="Baldrian P."/>
            <person name="Vilgalys R."/>
            <person name="Dunand C."/>
            <person name="Henrissat B."/>
            <person name="Grigoriev I.V."/>
            <person name="Hibbett D."/>
            <person name="Nagy L.G."/>
            <person name="Martin F.M."/>
        </authorList>
    </citation>
    <scope>NUCLEOTIDE SEQUENCE</scope>
    <source>
        <strain evidence="2">UP504</strain>
    </source>
</reference>
<gene>
    <name evidence="2" type="ORF">BS47DRAFT_1364944</name>
</gene>
<feature type="compositionally biased region" description="Basic residues" evidence="1">
    <location>
        <begin position="53"/>
        <end position="67"/>
    </location>
</feature>
<comment type="caution">
    <text evidence="2">The sequence shown here is derived from an EMBL/GenBank/DDBJ whole genome shotgun (WGS) entry which is preliminary data.</text>
</comment>
<organism evidence="2 3">
    <name type="scientific">Hydnum rufescens UP504</name>
    <dbReference type="NCBI Taxonomy" id="1448309"/>
    <lineage>
        <taxon>Eukaryota</taxon>
        <taxon>Fungi</taxon>
        <taxon>Dikarya</taxon>
        <taxon>Basidiomycota</taxon>
        <taxon>Agaricomycotina</taxon>
        <taxon>Agaricomycetes</taxon>
        <taxon>Cantharellales</taxon>
        <taxon>Hydnaceae</taxon>
        <taxon>Hydnum</taxon>
    </lineage>
</organism>
<evidence type="ECO:0000256" key="1">
    <source>
        <dbReference type="SAM" id="MobiDB-lite"/>
    </source>
</evidence>
<feature type="region of interest" description="Disordered" evidence="1">
    <location>
        <begin position="6"/>
        <end position="73"/>
    </location>
</feature>
<evidence type="ECO:0000313" key="3">
    <source>
        <dbReference type="Proteomes" id="UP000886523"/>
    </source>
</evidence>
<protein>
    <submittedName>
        <fullName evidence="2">Uncharacterized protein</fullName>
    </submittedName>
</protein>
<feature type="compositionally biased region" description="Polar residues" evidence="1">
    <location>
        <begin position="20"/>
        <end position="35"/>
    </location>
</feature>
<feature type="compositionally biased region" description="Polar residues" evidence="1">
    <location>
        <begin position="94"/>
        <end position="103"/>
    </location>
</feature>
<feature type="region of interest" description="Disordered" evidence="1">
    <location>
        <begin position="89"/>
        <end position="129"/>
    </location>
</feature>
<keyword evidence="3" id="KW-1185">Reference proteome</keyword>
<accession>A0A9P6DPB0</accession>
<sequence>MCYLLIDLGPLPARKPPHNATRSKNPRSRLSSGPNTRDPAERTWENNDPPAKRILRTATSRKPRCKPRTNPTPAEAGVVIFKVSILLNPHPPTEATTPPSENTRPWVRGNPNGEARNDVPGTTHPPKRYHTPARAGVWCY</sequence>
<dbReference type="AlphaFoldDB" id="A0A9P6DPB0"/>
<proteinExistence type="predicted"/>